<dbReference type="Gene3D" id="1.10.3720.10">
    <property type="entry name" value="MetI-like"/>
    <property type="match status" value="1"/>
</dbReference>
<dbReference type="GO" id="GO:0005886">
    <property type="term" value="C:plasma membrane"/>
    <property type="evidence" value="ECO:0007669"/>
    <property type="project" value="UniProtKB-SubCell"/>
</dbReference>
<evidence type="ECO:0000256" key="4">
    <source>
        <dbReference type="ARBA" id="ARBA00022692"/>
    </source>
</evidence>
<dbReference type="EMBL" id="BDQX01000099">
    <property type="protein sequence ID" value="GBG07627.1"/>
    <property type="molecule type" value="Genomic_DNA"/>
</dbReference>
<keyword evidence="2 7" id="KW-0813">Transport</keyword>
<comment type="subcellular location">
    <subcellularLocation>
        <location evidence="1 7">Cell membrane</location>
        <topology evidence="1 7">Multi-pass membrane protein</topology>
    </subcellularLocation>
</comment>
<feature type="transmembrane region" description="Helical" evidence="7">
    <location>
        <begin position="176"/>
        <end position="197"/>
    </location>
</feature>
<dbReference type="Proteomes" id="UP000245202">
    <property type="component" value="Unassembled WGS sequence"/>
</dbReference>
<evidence type="ECO:0000259" key="8">
    <source>
        <dbReference type="PROSITE" id="PS50928"/>
    </source>
</evidence>
<sequence>MDRREIALKTLTRTNIHIQKTVFLLLAVLPPFAAYVLFTLYPNVLSIYYSFLDWNGIGEKKYIGLDNYIRLFQDPVVLNALKHNLILVATVIPITLIISLVLADLLVNRQYKENKFYKVLFFFPNVLSLVVIALIWSFIYDGTFGLLNSVLRVLGIGGDHNWLGSPKTALASTIPLYVWCYVGFYVVIFMNAMSAIPKTIYESATLDGITSFQRFTKITLPLMSGIIRVGMIFLMLNVIKGFEYMFIMTKGGPGGATEVISLYMFNLAFGTESLSQHFYGYASTIGMLIFVLLVLLKVVIDKVFSKDSVEF</sequence>
<keyword evidence="4 7" id="KW-0812">Transmembrane</keyword>
<feature type="transmembrane region" description="Helical" evidence="7">
    <location>
        <begin position="119"/>
        <end position="139"/>
    </location>
</feature>
<dbReference type="PROSITE" id="PS50928">
    <property type="entry name" value="ABC_TM1"/>
    <property type="match status" value="1"/>
</dbReference>
<dbReference type="PANTHER" id="PTHR30193">
    <property type="entry name" value="ABC TRANSPORTER PERMEASE PROTEIN"/>
    <property type="match status" value="1"/>
</dbReference>
<evidence type="ECO:0000313" key="10">
    <source>
        <dbReference type="Proteomes" id="UP000245202"/>
    </source>
</evidence>
<keyword evidence="6 7" id="KW-0472">Membrane</keyword>
<accession>A0A2R5EM40</accession>
<dbReference type="InterPro" id="IPR051393">
    <property type="entry name" value="ABC_transporter_permease"/>
</dbReference>
<feature type="domain" description="ABC transmembrane type-1" evidence="8">
    <location>
        <begin position="81"/>
        <end position="300"/>
    </location>
</feature>
<evidence type="ECO:0000256" key="7">
    <source>
        <dbReference type="RuleBase" id="RU363032"/>
    </source>
</evidence>
<keyword evidence="3" id="KW-1003">Cell membrane</keyword>
<dbReference type="InterPro" id="IPR000515">
    <property type="entry name" value="MetI-like"/>
</dbReference>
<reference evidence="9 10" key="1">
    <citation type="submission" date="2017-08" db="EMBL/GenBank/DDBJ databases">
        <title>Substantial Increase in Enzyme Production by Combined Drug-Resistance Mutations in Paenibacillus agaridevorans.</title>
        <authorList>
            <person name="Tanaka Y."/>
            <person name="Funane K."/>
            <person name="Hosaka T."/>
            <person name="Shiwa Y."/>
            <person name="Fujita N."/>
            <person name="Miyazaki T."/>
            <person name="Yoshikawa H."/>
            <person name="Murakami K."/>
            <person name="Kasahara K."/>
            <person name="Inaoka T."/>
            <person name="Hiraga Y."/>
            <person name="Ochi K."/>
        </authorList>
    </citation>
    <scope>NUCLEOTIDE SEQUENCE [LARGE SCALE GENOMIC DNA]</scope>
    <source>
        <strain evidence="9 10">T-3040</strain>
    </source>
</reference>
<evidence type="ECO:0000256" key="2">
    <source>
        <dbReference type="ARBA" id="ARBA00022448"/>
    </source>
</evidence>
<evidence type="ECO:0000256" key="3">
    <source>
        <dbReference type="ARBA" id="ARBA00022475"/>
    </source>
</evidence>
<dbReference type="Pfam" id="PF00528">
    <property type="entry name" value="BPD_transp_1"/>
    <property type="match status" value="1"/>
</dbReference>
<keyword evidence="5 7" id="KW-1133">Transmembrane helix</keyword>
<evidence type="ECO:0000313" key="9">
    <source>
        <dbReference type="EMBL" id="GBG07627.1"/>
    </source>
</evidence>
<protein>
    <submittedName>
        <fullName evidence="9">ABC transporter permease</fullName>
    </submittedName>
</protein>
<dbReference type="PANTHER" id="PTHR30193:SF41">
    <property type="entry name" value="DIACETYLCHITOBIOSE UPTAKE SYSTEM PERMEASE PROTEIN NGCF"/>
    <property type="match status" value="1"/>
</dbReference>
<proteinExistence type="inferred from homology"/>
<comment type="caution">
    <text evidence="9">The sequence shown here is derived from an EMBL/GenBank/DDBJ whole genome shotgun (WGS) entry which is preliminary data.</text>
</comment>
<evidence type="ECO:0000256" key="5">
    <source>
        <dbReference type="ARBA" id="ARBA00022989"/>
    </source>
</evidence>
<dbReference type="GO" id="GO:0055085">
    <property type="term" value="P:transmembrane transport"/>
    <property type="evidence" value="ECO:0007669"/>
    <property type="project" value="InterPro"/>
</dbReference>
<feature type="transmembrane region" description="Helical" evidence="7">
    <location>
        <begin position="218"/>
        <end position="239"/>
    </location>
</feature>
<gene>
    <name evidence="9" type="ORF">PAT3040_02183</name>
</gene>
<keyword evidence="10" id="KW-1185">Reference proteome</keyword>
<evidence type="ECO:0000256" key="6">
    <source>
        <dbReference type="ARBA" id="ARBA00023136"/>
    </source>
</evidence>
<feature type="transmembrane region" description="Helical" evidence="7">
    <location>
        <begin position="21"/>
        <end position="41"/>
    </location>
</feature>
<dbReference type="AlphaFoldDB" id="A0A2R5EM40"/>
<evidence type="ECO:0000256" key="1">
    <source>
        <dbReference type="ARBA" id="ARBA00004651"/>
    </source>
</evidence>
<feature type="transmembrane region" description="Helical" evidence="7">
    <location>
        <begin position="85"/>
        <end position="107"/>
    </location>
</feature>
<comment type="similarity">
    <text evidence="7">Belongs to the binding-protein-dependent transport system permease family.</text>
</comment>
<dbReference type="InterPro" id="IPR035906">
    <property type="entry name" value="MetI-like_sf"/>
</dbReference>
<dbReference type="SUPFAM" id="SSF161098">
    <property type="entry name" value="MetI-like"/>
    <property type="match status" value="1"/>
</dbReference>
<dbReference type="CDD" id="cd06261">
    <property type="entry name" value="TM_PBP2"/>
    <property type="match status" value="1"/>
</dbReference>
<name>A0A2R5EM40_9BACL</name>
<feature type="transmembrane region" description="Helical" evidence="7">
    <location>
        <begin position="278"/>
        <end position="300"/>
    </location>
</feature>
<organism evidence="9 10">
    <name type="scientific">Paenibacillus agaridevorans</name>
    <dbReference type="NCBI Taxonomy" id="171404"/>
    <lineage>
        <taxon>Bacteria</taxon>
        <taxon>Bacillati</taxon>
        <taxon>Bacillota</taxon>
        <taxon>Bacilli</taxon>
        <taxon>Bacillales</taxon>
        <taxon>Paenibacillaceae</taxon>
        <taxon>Paenibacillus</taxon>
    </lineage>
</organism>